<comment type="caution">
    <text evidence="1">The sequence shown here is derived from an EMBL/GenBank/DDBJ whole genome shotgun (WGS) entry which is preliminary data.</text>
</comment>
<keyword evidence="2" id="KW-1185">Reference proteome</keyword>
<dbReference type="EMBL" id="CAJVQB010043856">
    <property type="protein sequence ID" value="CAG8831480.1"/>
    <property type="molecule type" value="Genomic_DNA"/>
</dbReference>
<sequence length="47" mass="5222">PTCQSQEYNTLKHMEKLVQASSTTIAKDTTEDILKNTDNATDCMSKS</sequence>
<name>A0ABN7WGB0_GIGMA</name>
<proteinExistence type="predicted"/>
<organism evidence="1 2">
    <name type="scientific">Gigaspora margarita</name>
    <dbReference type="NCBI Taxonomy" id="4874"/>
    <lineage>
        <taxon>Eukaryota</taxon>
        <taxon>Fungi</taxon>
        <taxon>Fungi incertae sedis</taxon>
        <taxon>Mucoromycota</taxon>
        <taxon>Glomeromycotina</taxon>
        <taxon>Glomeromycetes</taxon>
        <taxon>Diversisporales</taxon>
        <taxon>Gigasporaceae</taxon>
        <taxon>Gigaspora</taxon>
    </lineage>
</organism>
<feature type="non-terminal residue" evidence="1">
    <location>
        <position position="1"/>
    </location>
</feature>
<evidence type="ECO:0000313" key="2">
    <source>
        <dbReference type="Proteomes" id="UP000789901"/>
    </source>
</evidence>
<dbReference type="Proteomes" id="UP000789901">
    <property type="component" value="Unassembled WGS sequence"/>
</dbReference>
<accession>A0ABN7WGB0</accession>
<gene>
    <name evidence="1" type="ORF">GMARGA_LOCUS30678</name>
</gene>
<protein>
    <submittedName>
        <fullName evidence="1">25796_t:CDS:1</fullName>
    </submittedName>
</protein>
<reference evidence="1 2" key="1">
    <citation type="submission" date="2021-06" db="EMBL/GenBank/DDBJ databases">
        <authorList>
            <person name="Kallberg Y."/>
            <person name="Tangrot J."/>
            <person name="Rosling A."/>
        </authorList>
    </citation>
    <scope>NUCLEOTIDE SEQUENCE [LARGE SCALE GENOMIC DNA]</scope>
    <source>
        <strain evidence="1 2">120-4 pot B 10/14</strain>
    </source>
</reference>
<evidence type="ECO:0000313" key="1">
    <source>
        <dbReference type="EMBL" id="CAG8831480.1"/>
    </source>
</evidence>